<feature type="compositionally biased region" description="Basic and acidic residues" evidence="1">
    <location>
        <begin position="92"/>
        <end position="103"/>
    </location>
</feature>
<dbReference type="EMBL" id="KN831785">
    <property type="protein sequence ID" value="KIM39648.1"/>
    <property type="molecule type" value="Genomic_DNA"/>
</dbReference>
<organism evidence="2 3">
    <name type="scientific">Hebeloma cylindrosporum</name>
    <dbReference type="NCBI Taxonomy" id="76867"/>
    <lineage>
        <taxon>Eukaryota</taxon>
        <taxon>Fungi</taxon>
        <taxon>Dikarya</taxon>
        <taxon>Basidiomycota</taxon>
        <taxon>Agaricomycotina</taxon>
        <taxon>Agaricomycetes</taxon>
        <taxon>Agaricomycetidae</taxon>
        <taxon>Agaricales</taxon>
        <taxon>Agaricineae</taxon>
        <taxon>Hymenogastraceae</taxon>
        <taxon>Hebeloma</taxon>
    </lineage>
</organism>
<evidence type="ECO:0000256" key="1">
    <source>
        <dbReference type="SAM" id="MobiDB-lite"/>
    </source>
</evidence>
<name>A0A0C2XPX4_HEBCY</name>
<dbReference type="HOGENOM" id="CLU_1082041_0_0_1"/>
<reference evidence="3" key="2">
    <citation type="submission" date="2015-01" db="EMBL/GenBank/DDBJ databases">
        <title>Evolutionary Origins and Diversification of the Mycorrhizal Mutualists.</title>
        <authorList>
            <consortium name="DOE Joint Genome Institute"/>
            <consortium name="Mycorrhizal Genomics Consortium"/>
            <person name="Kohler A."/>
            <person name="Kuo A."/>
            <person name="Nagy L.G."/>
            <person name="Floudas D."/>
            <person name="Copeland A."/>
            <person name="Barry K.W."/>
            <person name="Cichocki N."/>
            <person name="Veneault-Fourrey C."/>
            <person name="LaButti K."/>
            <person name="Lindquist E.A."/>
            <person name="Lipzen A."/>
            <person name="Lundell T."/>
            <person name="Morin E."/>
            <person name="Murat C."/>
            <person name="Riley R."/>
            <person name="Ohm R."/>
            <person name="Sun H."/>
            <person name="Tunlid A."/>
            <person name="Henrissat B."/>
            <person name="Grigoriev I.V."/>
            <person name="Hibbett D.S."/>
            <person name="Martin F."/>
        </authorList>
    </citation>
    <scope>NUCLEOTIDE SEQUENCE [LARGE SCALE GENOMIC DNA]</scope>
    <source>
        <strain evidence="3">h7</strain>
    </source>
</reference>
<protein>
    <submittedName>
        <fullName evidence="2">Uncharacterized protein</fullName>
    </submittedName>
</protein>
<dbReference type="AlphaFoldDB" id="A0A0C2XPX4"/>
<keyword evidence="3" id="KW-1185">Reference proteome</keyword>
<accession>A0A0C2XPX4</accession>
<dbReference type="Proteomes" id="UP000053424">
    <property type="component" value="Unassembled WGS sequence"/>
</dbReference>
<reference evidence="2 3" key="1">
    <citation type="submission" date="2014-04" db="EMBL/GenBank/DDBJ databases">
        <authorList>
            <consortium name="DOE Joint Genome Institute"/>
            <person name="Kuo A."/>
            <person name="Gay G."/>
            <person name="Dore J."/>
            <person name="Kohler A."/>
            <person name="Nagy L.G."/>
            <person name="Floudas D."/>
            <person name="Copeland A."/>
            <person name="Barry K.W."/>
            <person name="Cichocki N."/>
            <person name="Veneault-Fourrey C."/>
            <person name="LaButti K."/>
            <person name="Lindquist E.A."/>
            <person name="Lipzen A."/>
            <person name="Lundell T."/>
            <person name="Morin E."/>
            <person name="Murat C."/>
            <person name="Sun H."/>
            <person name="Tunlid A."/>
            <person name="Henrissat B."/>
            <person name="Grigoriev I.V."/>
            <person name="Hibbett D.S."/>
            <person name="Martin F."/>
            <person name="Nordberg H.P."/>
            <person name="Cantor M.N."/>
            <person name="Hua S.X."/>
        </authorList>
    </citation>
    <scope>NUCLEOTIDE SEQUENCE [LARGE SCALE GENOMIC DNA]</scope>
    <source>
        <strain evidence="3">h7</strain>
    </source>
</reference>
<feature type="region of interest" description="Disordered" evidence="1">
    <location>
        <begin position="209"/>
        <end position="228"/>
    </location>
</feature>
<proteinExistence type="predicted"/>
<feature type="region of interest" description="Disordered" evidence="1">
    <location>
        <begin position="83"/>
        <end position="106"/>
    </location>
</feature>
<gene>
    <name evidence="2" type="ORF">M413DRAFT_12187</name>
</gene>
<sequence length="257" mass="29306">MTKPSSSNKVILPSANVAASVYHSTERLKSRHRMGTVCHASKRDLRQSFVHSRKRKESATQRNNARGRFRVWRWQNNGRRNMRSIKFGSDGGGERSGVRRCEEGNTSPWTIQKKANICARGRVWNGATKRNEAENHGEPNPGFQQDDNHDELESRAYMRPHTRKTRQAAHKTERQFAQAAKLLGWSRYNPPRSPIKASYPYIDNVIASQGGSRERHAHGRTLRDPTAKIEEETAIEIWNGRKRKKGGQGTTEAKLRG</sequence>
<evidence type="ECO:0000313" key="3">
    <source>
        <dbReference type="Proteomes" id="UP000053424"/>
    </source>
</evidence>
<evidence type="ECO:0000313" key="2">
    <source>
        <dbReference type="EMBL" id="KIM39648.1"/>
    </source>
</evidence>